<evidence type="ECO:0008006" key="7">
    <source>
        <dbReference type="Google" id="ProtNLM"/>
    </source>
</evidence>
<dbReference type="PANTHER" id="PTHR47992">
    <property type="entry name" value="PROTEIN PHOSPHATASE"/>
    <property type="match status" value="1"/>
</dbReference>
<dbReference type="InterPro" id="IPR036457">
    <property type="entry name" value="PPM-type-like_dom_sf"/>
</dbReference>
<dbReference type="SMART" id="SM00332">
    <property type="entry name" value="PP2Cc"/>
    <property type="match status" value="1"/>
</dbReference>
<evidence type="ECO:0000259" key="3">
    <source>
        <dbReference type="PROSITE" id="PS50039"/>
    </source>
</evidence>
<dbReference type="PROSITE" id="PS50039">
    <property type="entry name" value="FORK_HEAD_3"/>
    <property type="match status" value="1"/>
</dbReference>
<gene>
    <name evidence="5" type="ORF">D9619_012106</name>
</gene>
<dbReference type="InterPro" id="IPR036390">
    <property type="entry name" value="WH_DNA-bd_sf"/>
</dbReference>
<feature type="DNA-binding region" description="Fork-head" evidence="2">
    <location>
        <begin position="42"/>
        <end position="137"/>
    </location>
</feature>
<keyword evidence="2" id="KW-0539">Nucleus</keyword>
<dbReference type="GO" id="GO:0005634">
    <property type="term" value="C:nucleus"/>
    <property type="evidence" value="ECO:0007669"/>
    <property type="project" value="UniProtKB-SubCell"/>
</dbReference>
<name>A0A8H5EZS6_9AGAR</name>
<organism evidence="5 6">
    <name type="scientific">Psilocybe cf. subviscida</name>
    <dbReference type="NCBI Taxonomy" id="2480587"/>
    <lineage>
        <taxon>Eukaryota</taxon>
        <taxon>Fungi</taxon>
        <taxon>Dikarya</taxon>
        <taxon>Basidiomycota</taxon>
        <taxon>Agaricomycotina</taxon>
        <taxon>Agaricomycetes</taxon>
        <taxon>Agaricomycetidae</taxon>
        <taxon>Agaricales</taxon>
        <taxon>Agaricineae</taxon>
        <taxon>Strophariaceae</taxon>
        <taxon>Psilocybe</taxon>
    </lineage>
</organism>
<dbReference type="Gene3D" id="1.10.10.10">
    <property type="entry name" value="Winged helix-like DNA-binding domain superfamily/Winged helix DNA-binding domain"/>
    <property type="match status" value="1"/>
</dbReference>
<evidence type="ECO:0000313" key="6">
    <source>
        <dbReference type="Proteomes" id="UP000567179"/>
    </source>
</evidence>
<feature type="domain" description="PPM-type phosphatase" evidence="4">
    <location>
        <begin position="237"/>
        <end position="694"/>
    </location>
</feature>
<dbReference type="CDD" id="cd00143">
    <property type="entry name" value="PP2Cc"/>
    <property type="match status" value="1"/>
</dbReference>
<dbReference type="InterPro" id="IPR036388">
    <property type="entry name" value="WH-like_DNA-bd_sf"/>
</dbReference>
<dbReference type="Pfam" id="PF00250">
    <property type="entry name" value="Forkhead"/>
    <property type="match status" value="1"/>
</dbReference>
<sequence length="695" mass="76592">MSVTADSISPSPLTYQAYEPALRKLTGIPYTQPLHLTSLPPQDVYNLSILAALAIWGSPSKQLSLSQIREQIEVFIPHYADADFCRRVKWKDSLRHRLSHKDMFVHVPNPMKPGSVKSGFWTVVPTLTGNTRNRRKTSDPAARTERVLSRTPLVLFRQRSTLHNNGSQSRRRVILVTLGSTAAAGLFFANSNVTHNDSAQQPPEDHPEANAPSTELFISVIMQNAQSVRPSPLGLGRIDVMTLASNNPIEDFNSTGSSYFSPTTGFHTCGIYDGHNGVATAGILTDILPLAVTAHLADLYSRHAAISDSIGIDVSGGVSYQAYERSPGEPPDPVPPPEEIDEAIRKAFCDVDELLVHETAAKVLGLSPAEYDAIRAGEPYSRTDVFQANVVDVDRTSLLKNALTTLAPALAGSCAIMGIFNSADRSLRVALTGDSRAVWGRRVPSPSNPGSYVYEAQALSVDQNARNPAEAARLTAFHPDEPELLKNNRVLGWGPARAFGDGAMKWSQEVQKRLREDFLGDRPRDTCKTPPYFTPEPVITTKENIQRGDFVIYGSDGLWDSLESEEVVGLVGQWLEEYGAKEQVPDGTEIIRPPPIPTFGSQEELLESQRRSDTKLAPSQLPVVYPAEYKDRTAMYKYWKKEKVFVCKDMNVGVHLVRNALGGADTDLREALLSLGNPRSRRFRDDITVMVVFYD</sequence>
<dbReference type="GO" id="GO:0043565">
    <property type="term" value="F:sequence-specific DNA binding"/>
    <property type="evidence" value="ECO:0007669"/>
    <property type="project" value="InterPro"/>
</dbReference>
<comment type="subcellular location">
    <subcellularLocation>
        <location evidence="2">Nucleus</location>
    </subcellularLocation>
</comment>
<dbReference type="InterPro" id="IPR001932">
    <property type="entry name" value="PPM-type_phosphatase-like_dom"/>
</dbReference>
<dbReference type="OrthoDB" id="420076at2759"/>
<dbReference type="EMBL" id="JAACJJ010000031">
    <property type="protein sequence ID" value="KAF5318028.1"/>
    <property type="molecule type" value="Genomic_DNA"/>
</dbReference>
<dbReference type="PROSITE" id="PS00658">
    <property type="entry name" value="FORK_HEAD_2"/>
    <property type="match status" value="1"/>
</dbReference>
<dbReference type="SMART" id="SM00339">
    <property type="entry name" value="FH"/>
    <property type="match status" value="1"/>
</dbReference>
<feature type="domain" description="Fork-head" evidence="3">
    <location>
        <begin position="42"/>
        <end position="137"/>
    </location>
</feature>
<evidence type="ECO:0000259" key="4">
    <source>
        <dbReference type="PROSITE" id="PS51746"/>
    </source>
</evidence>
<dbReference type="InterPro" id="IPR015655">
    <property type="entry name" value="PP2C"/>
</dbReference>
<dbReference type="Proteomes" id="UP000567179">
    <property type="component" value="Unassembled WGS sequence"/>
</dbReference>
<dbReference type="Pfam" id="PF00481">
    <property type="entry name" value="PP2C"/>
    <property type="match status" value="1"/>
</dbReference>
<dbReference type="AlphaFoldDB" id="A0A8H5EZS6"/>
<dbReference type="PROSITE" id="PS51746">
    <property type="entry name" value="PPM_2"/>
    <property type="match status" value="1"/>
</dbReference>
<dbReference type="GO" id="GO:0004722">
    <property type="term" value="F:protein serine/threonine phosphatase activity"/>
    <property type="evidence" value="ECO:0007669"/>
    <property type="project" value="InterPro"/>
</dbReference>
<dbReference type="Gene3D" id="3.60.40.10">
    <property type="entry name" value="PPM-type phosphatase domain"/>
    <property type="match status" value="1"/>
</dbReference>
<proteinExistence type="predicted"/>
<dbReference type="GO" id="GO:0003700">
    <property type="term" value="F:DNA-binding transcription factor activity"/>
    <property type="evidence" value="ECO:0007669"/>
    <property type="project" value="InterPro"/>
</dbReference>
<keyword evidence="6" id="KW-1185">Reference proteome</keyword>
<evidence type="ECO:0000256" key="2">
    <source>
        <dbReference type="PROSITE-ProRule" id="PRU00089"/>
    </source>
</evidence>
<keyword evidence="1 2" id="KW-0238">DNA-binding</keyword>
<protein>
    <recommendedName>
        <fullName evidence="7">PPM-type phosphatase domain-containing protein</fullName>
    </recommendedName>
</protein>
<evidence type="ECO:0000256" key="1">
    <source>
        <dbReference type="ARBA" id="ARBA00023125"/>
    </source>
</evidence>
<comment type="caution">
    <text evidence="5">The sequence shown here is derived from an EMBL/GenBank/DDBJ whole genome shotgun (WGS) entry which is preliminary data.</text>
</comment>
<dbReference type="InterPro" id="IPR001766">
    <property type="entry name" value="Fork_head_dom"/>
</dbReference>
<dbReference type="SUPFAM" id="SSF81606">
    <property type="entry name" value="PP2C-like"/>
    <property type="match status" value="1"/>
</dbReference>
<reference evidence="5 6" key="1">
    <citation type="journal article" date="2020" name="ISME J.">
        <title>Uncovering the hidden diversity of litter-decomposition mechanisms in mushroom-forming fungi.</title>
        <authorList>
            <person name="Floudas D."/>
            <person name="Bentzer J."/>
            <person name="Ahren D."/>
            <person name="Johansson T."/>
            <person name="Persson P."/>
            <person name="Tunlid A."/>
        </authorList>
    </citation>
    <scope>NUCLEOTIDE SEQUENCE [LARGE SCALE GENOMIC DNA]</scope>
    <source>
        <strain evidence="5 6">CBS 101986</strain>
    </source>
</reference>
<dbReference type="InterPro" id="IPR030456">
    <property type="entry name" value="TF_fork_head_CS_2"/>
</dbReference>
<dbReference type="SUPFAM" id="SSF46785">
    <property type="entry name" value="Winged helix' DNA-binding domain"/>
    <property type="match status" value="1"/>
</dbReference>
<evidence type="ECO:0000313" key="5">
    <source>
        <dbReference type="EMBL" id="KAF5318028.1"/>
    </source>
</evidence>
<accession>A0A8H5EZS6</accession>